<sequence>MIVTTSPKPDDALRETAKRLARFLGARLVPRKKRSIARLMREEGTDTVLVVTAEGPRLYRAGVERPFVYHPNTAMIRMRHLLRGDTDPMVELMEIRPGDRVLDCTLGLAADAAVLSLAVGEGGEVVGLESEPLIAAVVAEGLRTYSSGSAAIDAALRRIRVVCADHLDYLRQCADRSFDVVYFDPMFRRPVEASSGIGSLRPFANPAPLSPEAVREARRVARRMVVMKERQGSAEFARLGFAEVHEVGNSVAYGIIRVDAP</sequence>
<proteinExistence type="predicted"/>
<dbReference type="Pfam" id="PF04445">
    <property type="entry name" value="SAM_MT"/>
    <property type="match status" value="1"/>
</dbReference>
<dbReference type="RefSeq" id="WP_188816789.1">
    <property type="nucleotide sequence ID" value="NZ_BMOF01000008.1"/>
</dbReference>
<dbReference type="PANTHER" id="PTHR36112:SF1">
    <property type="entry name" value="RIBOSOMAL RNA SMALL SUBUNIT METHYLTRANSFERASE J"/>
    <property type="match status" value="1"/>
</dbReference>
<evidence type="ECO:0000313" key="1">
    <source>
        <dbReference type="EMBL" id="GGJ95496.1"/>
    </source>
</evidence>
<dbReference type="Gene3D" id="3.40.50.150">
    <property type="entry name" value="Vaccinia Virus protein VP39"/>
    <property type="match status" value="1"/>
</dbReference>
<dbReference type="Gene3D" id="3.40.50.10480">
    <property type="entry name" value="Probable brix-domain ribosomal biogenesis protein"/>
    <property type="match status" value="1"/>
</dbReference>
<dbReference type="AlphaFoldDB" id="A0A8J3FA29"/>
<dbReference type="Proteomes" id="UP000637720">
    <property type="component" value="Unassembled WGS sequence"/>
</dbReference>
<dbReference type="InterPro" id="IPR029063">
    <property type="entry name" value="SAM-dependent_MTases_sf"/>
</dbReference>
<dbReference type="GO" id="GO:0008990">
    <property type="term" value="F:rRNA (guanine-N2-)-methyltransferase activity"/>
    <property type="evidence" value="ECO:0007669"/>
    <property type="project" value="InterPro"/>
</dbReference>
<accession>A0A8J3FA29</accession>
<dbReference type="CDD" id="cd02440">
    <property type="entry name" value="AdoMet_MTases"/>
    <property type="match status" value="1"/>
</dbReference>
<keyword evidence="2" id="KW-1185">Reference proteome</keyword>
<name>A0A8J3FA29_9BACI</name>
<dbReference type="EMBL" id="BMOF01000008">
    <property type="protein sequence ID" value="GGJ95496.1"/>
    <property type="molecule type" value="Genomic_DNA"/>
</dbReference>
<evidence type="ECO:0008006" key="3">
    <source>
        <dbReference type="Google" id="ProtNLM"/>
    </source>
</evidence>
<reference evidence="1" key="2">
    <citation type="submission" date="2020-09" db="EMBL/GenBank/DDBJ databases">
        <authorList>
            <person name="Sun Q."/>
            <person name="Ohkuma M."/>
        </authorList>
    </citation>
    <scope>NUCLEOTIDE SEQUENCE</scope>
    <source>
        <strain evidence="1">JCM 14719</strain>
    </source>
</reference>
<organism evidence="1 2">
    <name type="scientific">Calditerricola satsumensis</name>
    <dbReference type="NCBI Taxonomy" id="373054"/>
    <lineage>
        <taxon>Bacteria</taxon>
        <taxon>Bacillati</taxon>
        <taxon>Bacillota</taxon>
        <taxon>Bacilli</taxon>
        <taxon>Bacillales</taxon>
        <taxon>Bacillaceae</taxon>
        <taxon>Calditerricola</taxon>
    </lineage>
</organism>
<gene>
    <name evidence="1" type="primary">ypiP</name>
    <name evidence="1" type="ORF">GCM10007043_06680</name>
</gene>
<protein>
    <recommendedName>
        <fullName evidence="3">SAM-dependent methyltransferase</fullName>
    </recommendedName>
</protein>
<comment type="caution">
    <text evidence="1">The sequence shown here is derived from an EMBL/GenBank/DDBJ whole genome shotgun (WGS) entry which is preliminary data.</text>
</comment>
<dbReference type="SUPFAM" id="SSF53335">
    <property type="entry name" value="S-adenosyl-L-methionine-dependent methyltransferases"/>
    <property type="match status" value="1"/>
</dbReference>
<dbReference type="PANTHER" id="PTHR36112">
    <property type="entry name" value="RIBOSOMAL RNA SMALL SUBUNIT METHYLTRANSFERASE J"/>
    <property type="match status" value="1"/>
</dbReference>
<reference evidence="1" key="1">
    <citation type="journal article" date="2014" name="Int. J. Syst. Evol. Microbiol.">
        <title>Complete genome sequence of Corynebacterium casei LMG S-19264T (=DSM 44701T), isolated from a smear-ripened cheese.</title>
        <authorList>
            <consortium name="US DOE Joint Genome Institute (JGI-PGF)"/>
            <person name="Walter F."/>
            <person name="Albersmeier A."/>
            <person name="Kalinowski J."/>
            <person name="Ruckert C."/>
        </authorList>
    </citation>
    <scope>NUCLEOTIDE SEQUENCE</scope>
    <source>
        <strain evidence="1">JCM 14719</strain>
    </source>
</reference>
<evidence type="ECO:0000313" key="2">
    <source>
        <dbReference type="Proteomes" id="UP000637720"/>
    </source>
</evidence>
<dbReference type="InterPro" id="IPR007536">
    <property type="entry name" value="16SrRNA_methylTrfase_J"/>
</dbReference>